<feature type="transmembrane region" description="Helical" evidence="13">
    <location>
        <begin position="7"/>
        <end position="28"/>
    </location>
</feature>
<dbReference type="GO" id="GO:0007608">
    <property type="term" value="P:sensory perception of smell"/>
    <property type="evidence" value="ECO:0007669"/>
    <property type="project" value="UniProtKB-KW"/>
</dbReference>
<keyword evidence="15" id="KW-1185">Reference proteome</keyword>
<comment type="caution">
    <text evidence="14">The sequence shown here is derived from an EMBL/GenBank/DDBJ whole genome shotgun (WGS) entry which is preliminary data.</text>
</comment>
<comment type="similarity">
    <text evidence="2">Belongs to the CD36 family.</text>
</comment>
<keyword evidence="9" id="KW-1015">Disulfide bond</keyword>
<dbReference type="AlphaFoldDB" id="A0AAW1CRP3"/>
<comment type="subcellular location">
    <subcellularLocation>
        <location evidence="1">Cell membrane</location>
    </subcellularLocation>
</comment>
<organism evidence="14 15">
    <name type="scientific">Rhynocoris fuscipes</name>
    <dbReference type="NCBI Taxonomy" id="488301"/>
    <lineage>
        <taxon>Eukaryota</taxon>
        <taxon>Metazoa</taxon>
        <taxon>Ecdysozoa</taxon>
        <taxon>Arthropoda</taxon>
        <taxon>Hexapoda</taxon>
        <taxon>Insecta</taxon>
        <taxon>Pterygota</taxon>
        <taxon>Neoptera</taxon>
        <taxon>Paraneoptera</taxon>
        <taxon>Hemiptera</taxon>
        <taxon>Heteroptera</taxon>
        <taxon>Panheteroptera</taxon>
        <taxon>Cimicomorpha</taxon>
        <taxon>Reduviidae</taxon>
        <taxon>Harpactorinae</taxon>
        <taxon>Harpactorini</taxon>
        <taxon>Rhynocoris</taxon>
    </lineage>
</organism>
<evidence type="ECO:0000256" key="3">
    <source>
        <dbReference type="ARBA" id="ARBA00022475"/>
    </source>
</evidence>
<evidence type="ECO:0000256" key="13">
    <source>
        <dbReference type="SAM" id="Phobius"/>
    </source>
</evidence>
<dbReference type="Proteomes" id="UP001461498">
    <property type="component" value="Unassembled WGS sequence"/>
</dbReference>
<keyword evidence="7 13" id="KW-1133">Transmembrane helix</keyword>
<gene>
    <name evidence="14" type="ORF">O3M35_001682</name>
</gene>
<keyword evidence="11" id="KW-0325">Glycoprotein</keyword>
<evidence type="ECO:0000256" key="1">
    <source>
        <dbReference type="ARBA" id="ARBA00004236"/>
    </source>
</evidence>
<dbReference type="PRINTS" id="PR01609">
    <property type="entry name" value="CD36FAMILY"/>
</dbReference>
<proteinExistence type="inferred from homology"/>
<evidence type="ECO:0000313" key="15">
    <source>
        <dbReference type="Proteomes" id="UP001461498"/>
    </source>
</evidence>
<keyword evidence="4" id="KW-0716">Sensory transduction</keyword>
<evidence type="ECO:0000313" key="14">
    <source>
        <dbReference type="EMBL" id="KAK9500408.1"/>
    </source>
</evidence>
<evidence type="ECO:0000256" key="7">
    <source>
        <dbReference type="ARBA" id="ARBA00022989"/>
    </source>
</evidence>
<dbReference type="PANTHER" id="PTHR11923">
    <property type="entry name" value="SCAVENGER RECEPTOR CLASS B TYPE-1 SR-B1"/>
    <property type="match status" value="1"/>
</dbReference>
<keyword evidence="3" id="KW-1003">Cell membrane</keyword>
<dbReference type="EMBL" id="JAPXFL010000010">
    <property type="protein sequence ID" value="KAK9500408.1"/>
    <property type="molecule type" value="Genomic_DNA"/>
</dbReference>
<protein>
    <recommendedName>
        <fullName evidence="12">Sensory neuron membrane protein 2</fullName>
    </recommendedName>
</protein>
<evidence type="ECO:0000256" key="12">
    <source>
        <dbReference type="ARBA" id="ARBA00040645"/>
    </source>
</evidence>
<keyword evidence="5 13" id="KW-0812">Transmembrane</keyword>
<dbReference type="GO" id="GO:0005886">
    <property type="term" value="C:plasma membrane"/>
    <property type="evidence" value="ECO:0007669"/>
    <property type="project" value="UniProtKB-SubCell"/>
</dbReference>
<evidence type="ECO:0000256" key="10">
    <source>
        <dbReference type="ARBA" id="ARBA00023170"/>
    </source>
</evidence>
<evidence type="ECO:0000256" key="6">
    <source>
        <dbReference type="ARBA" id="ARBA00022725"/>
    </source>
</evidence>
<evidence type="ECO:0000256" key="2">
    <source>
        <dbReference type="ARBA" id="ARBA00010532"/>
    </source>
</evidence>
<dbReference type="Pfam" id="PF01130">
    <property type="entry name" value="CD36"/>
    <property type="match status" value="1"/>
</dbReference>
<dbReference type="GO" id="GO:0005044">
    <property type="term" value="F:scavenger receptor activity"/>
    <property type="evidence" value="ECO:0007669"/>
    <property type="project" value="TreeGrafter"/>
</dbReference>
<feature type="transmembrane region" description="Helical" evidence="13">
    <location>
        <begin position="476"/>
        <end position="498"/>
    </location>
</feature>
<dbReference type="PANTHER" id="PTHR11923:SF109">
    <property type="entry name" value="SENSORY NEURON MEMBRANE PROTEIN 2"/>
    <property type="match status" value="1"/>
</dbReference>
<keyword evidence="6" id="KW-0552">Olfaction</keyword>
<evidence type="ECO:0000256" key="5">
    <source>
        <dbReference type="ARBA" id="ARBA00022692"/>
    </source>
</evidence>
<evidence type="ECO:0000256" key="4">
    <source>
        <dbReference type="ARBA" id="ARBA00022606"/>
    </source>
</evidence>
<evidence type="ECO:0000256" key="9">
    <source>
        <dbReference type="ARBA" id="ARBA00023157"/>
    </source>
</evidence>
<keyword evidence="8 13" id="KW-0472">Membrane</keyword>
<reference evidence="14 15" key="1">
    <citation type="submission" date="2022-12" db="EMBL/GenBank/DDBJ databases">
        <title>Chromosome-level genome assembly of true bugs.</title>
        <authorList>
            <person name="Ma L."/>
            <person name="Li H."/>
        </authorList>
    </citation>
    <scope>NUCLEOTIDE SEQUENCE [LARGE SCALE GENOMIC DNA]</scope>
    <source>
        <strain evidence="14">Lab_2022b</strain>
    </source>
</reference>
<evidence type="ECO:0000256" key="11">
    <source>
        <dbReference type="ARBA" id="ARBA00023180"/>
    </source>
</evidence>
<keyword evidence="10" id="KW-0675">Receptor</keyword>
<name>A0AAW1CRP3_9HEMI</name>
<accession>A0AAW1CRP3</accession>
<dbReference type="InterPro" id="IPR002159">
    <property type="entry name" value="CD36_fam"/>
</dbReference>
<sequence length="508" mass="57396">MRKCVNWLIFSAVGVILALGAFIFNFWILPLLVNYQVGKTMALENGTMAWDIFLKTPVPMYLSIYFFNIENPEGMVRGEKPKLKEVGPYVYREMREKHDVVVNNENDTVLYHQGMTFTFDAEKSYPRSDNDKVSLANFAIHLISQVVESLEYPVSLVSEIVDIALSELLKDKYGPTITFTVKEILFDGFQFNCTNNNSTTVKVVCSALKHFPKIKILSETEDGNLLAAILRYKNTTYDGLFEINRGTRDYASIGEIVSWEKKTKLDTWSGDYCNSFKGSYDITLMPPFVTKDTKFKLFSTDICTTAPVEYYGDTEYRGISGMRFKTTSSFMANKTEVPENACYCPSSIGNLTLPGECPPTGTLDLSTCMNIPALISYPHLLHASPYYHSLVEGLTPNESLHETYMDLEPTTGIPLRGYKRFQLNIYIKPNSAIKLIENVSFALVPILWVEEGAELGDDQVNMLRDQLLKVLHIADIVKWVLIACGVCMALVGIGMAIWNVRKTHYHPD</sequence>
<dbReference type="GO" id="GO:0005737">
    <property type="term" value="C:cytoplasm"/>
    <property type="evidence" value="ECO:0007669"/>
    <property type="project" value="TreeGrafter"/>
</dbReference>
<evidence type="ECO:0000256" key="8">
    <source>
        <dbReference type="ARBA" id="ARBA00023136"/>
    </source>
</evidence>